<keyword evidence="2" id="KW-1185">Reference proteome</keyword>
<dbReference type="Proteomes" id="UP000032160">
    <property type="component" value="Chromosome I"/>
</dbReference>
<proteinExistence type="predicted"/>
<dbReference type="HOGENOM" id="CLU_1243922_0_0_5"/>
<organism evidence="1 2">
    <name type="scientific">Candidatus Phaeomarinibacter ectocarpi</name>
    <dbReference type="NCBI Taxonomy" id="1458461"/>
    <lineage>
        <taxon>Bacteria</taxon>
        <taxon>Pseudomonadati</taxon>
        <taxon>Pseudomonadota</taxon>
        <taxon>Alphaproteobacteria</taxon>
        <taxon>Hyphomicrobiales</taxon>
        <taxon>Parvibaculaceae</taxon>
        <taxon>Candidatus Phaeomarinibacter</taxon>
    </lineage>
</organism>
<dbReference type="RefSeq" id="WP_043948696.1">
    <property type="nucleotide sequence ID" value="NZ_HG966617.1"/>
</dbReference>
<evidence type="ECO:0000313" key="2">
    <source>
        <dbReference type="Proteomes" id="UP000032160"/>
    </source>
</evidence>
<accession>X5MP08</accession>
<dbReference type="AlphaFoldDB" id="X5MP08"/>
<dbReference type="EMBL" id="HG966617">
    <property type="protein sequence ID" value="CDO60716.1"/>
    <property type="molecule type" value="Genomic_DNA"/>
</dbReference>
<dbReference type="KEGG" id="pect:BN1012_Phect2503"/>
<dbReference type="OrthoDB" id="7185378at2"/>
<name>X5MP08_9HYPH</name>
<gene>
    <name evidence="1" type="ORF">BN1012_Phect2503</name>
</gene>
<dbReference type="PATRIC" id="fig|1458461.3.peg.2508"/>
<dbReference type="STRING" id="1458461.BN1012_Phect2503"/>
<evidence type="ECO:0000313" key="1">
    <source>
        <dbReference type="EMBL" id="CDO60716.1"/>
    </source>
</evidence>
<protein>
    <submittedName>
        <fullName evidence="1">Uncharacterized protein</fullName>
    </submittedName>
</protein>
<sequence>MAKAQFHKNQRVYVKPVGTWAQIEHVLPQWVKDVEEPIRITYDVGLGREFGAEELASEATSEQVSGYDGENWRVMRGKNKWQQPDECSHHPHPGTYPIVVTGENDWGGWRVPGSEYDLYPERIEFQARLISGSIRLYRLTRELVGYAEDQPENISNELMSLIQDAKQTLKAVEQDPDGLSEETVA</sequence>
<reference evidence="1 2" key="1">
    <citation type="journal article" date="2014" name="Front. Genet.">
        <title>Genome and metabolic network of "Candidatus Phaeomarinobacter ectocarpi" Ec32, a new candidate genus of Alphaproteobacteria frequently associated with brown algae.</title>
        <authorList>
            <person name="Dittami S.M."/>
            <person name="Barbeyron T."/>
            <person name="Boyen C."/>
            <person name="Cambefort J."/>
            <person name="Collet G."/>
            <person name="Delage L."/>
            <person name="Gobet A."/>
            <person name="Groisillier A."/>
            <person name="Leblanc C."/>
            <person name="Michel G."/>
            <person name="Scornet D."/>
            <person name="Siegel A."/>
            <person name="Tapia J.E."/>
            <person name="Tonon T."/>
        </authorList>
    </citation>
    <scope>NUCLEOTIDE SEQUENCE [LARGE SCALE GENOMIC DNA]</scope>
    <source>
        <strain evidence="1 2">Ec32</strain>
    </source>
</reference>